<dbReference type="Proteomes" id="UP000076722">
    <property type="component" value="Unassembled WGS sequence"/>
</dbReference>
<proteinExistence type="predicted"/>
<dbReference type="PANTHER" id="PTHR38248">
    <property type="entry name" value="FUNK1 6"/>
    <property type="match status" value="1"/>
</dbReference>
<dbReference type="OrthoDB" id="2747778at2759"/>
<dbReference type="InterPro" id="IPR040976">
    <property type="entry name" value="Pkinase_fungal"/>
</dbReference>
<evidence type="ECO:0000313" key="4">
    <source>
        <dbReference type="Proteomes" id="UP000076722"/>
    </source>
</evidence>
<organism evidence="3 4">
    <name type="scientific">Sistotremastrum niveocremeum HHB9708</name>
    <dbReference type="NCBI Taxonomy" id="1314777"/>
    <lineage>
        <taxon>Eukaryota</taxon>
        <taxon>Fungi</taxon>
        <taxon>Dikarya</taxon>
        <taxon>Basidiomycota</taxon>
        <taxon>Agaricomycotina</taxon>
        <taxon>Agaricomycetes</taxon>
        <taxon>Sistotremastrales</taxon>
        <taxon>Sistotremastraceae</taxon>
        <taxon>Sertulicium</taxon>
        <taxon>Sertulicium niveocremeum</taxon>
    </lineage>
</organism>
<dbReference type="AlphaFoldDB" id="A0A164V225"/>
<reference evidence="3 4" key="1">
    <citation type="journal article" date="2016" name="Mol. Biol. Evol.">
        <title>Comparative Genomics of Early-Diverging Mushroom-Forming Fungi Provides Insights into the Origins of Lignocellulose Decay Capabilities.</title>
        <authorList>
            <person name="Nagy L.G."/>
            <person name="Riley R."/>
            <person name="Tritt A."/>
            <person name="Adam C."/>
            <person name="Daum C."/>
            <person name="Floudas D."/>
            <person name="Sun H."/>
            <person name="Yadav J.S."/>
            <person name="Pangilinan J."/>
            <person name="Larsson K.H."/>
            <person name="Matsuura K."/>
            <person name="Barry K."/>
            <person name="Labutti K."/>
            <person name="Kuo R."/>
            <person name="Ohm R.A."/>
            <person name="Bhattacharya S.S."/>
            <person name="Shirouzu T."/>
            <person name="Yoshinaga Y."/>
            <person name="Martin F.M."/>
            <person name="Grigoriev I.V."/>
            <person name="Hibbett D.S."/>
        </authorList>
    </citation>
    <scope>NUCLEOTIDE SEQUENCE [LARGE SCALE GENOMIC DNA]</scope>
    <source>
        <strain evidence="3 4">HHB9708</strain>
    </source>
</reference>
<protein>
    <recommendedName>
        <fullName evidence="2">Fungal-type protein kinase domain-containing protein</fullName>
    </recommendedName>
</protein>
<keyword evidence="4" id="KW-1185">Reference proteome</keyword>
<dbReference type="Pfam" id="PF17667">
    <property type="entry name" value="Pkinase_fungal"/>
    <property type="match status" value="1"/>
</dbReference>
<dbReference type="SUPFAM" id="SSF56112">
    <property type="entry name" value="Protein kinase-like (PK-like)"/>
    <property type="match status" value="1"/>
</dbReference>
<evidence type="ECO:0000256" key="1">
    <source>
        <dbReference type="SAM" id="MobiDB-lite"/>
    </source>
</evidence>
<accession>A0A164V225</accession>
<gene>
    <name evidence="3" type="ORF">SISNIDRAFT_454163</name>
</gene>
<dbReference type="InterPro" id="IPR011009">
    <property type="entry name" value="Kinase-like_dom_sf"/>
</dbReference>
<feature type="domain" description="Fungal-type protein kinase" evidence="2">
    <location>
        <begin position="134"/>
        <end position="495"/>
    </location>
</feature>
<evidence type="ECO:0000259" key="2">
    <source>
        <dbReference type="Pfam" id="PF17667"/>
    </source>
</evidence>
<sequence length="608" mass="68867">MHGDDMDETDDSSRASPPSQVSFQTHVALSDRFVPFLCCRNATNDVLRIERILLDHYDPVRQKWVGWAWAKDQKSFKLSEALQTLNSFCAETDHLPLEDVHMEFPPSDETVSESRRFFFNPVILCDQLLSPVLTDSLEPLAARAQHYLSHWMCLKYVYGILLSASCMVFVRFDRAGVVLSGEVDIHRDPNTILRAVFGCLALAKDSVDTSVSFPQDHSLLITSEAAQPARYVLEETLYHNPAIPGSGSRVFLVRDESEPETQLVLKDWWRDSKSIHEGEVLCTVSGLFGLPDYHSHWTVCNPDGNDQTTHFISDTLPLHPGFSRAQDNQEYDSEFEQQTEGAATIDLDRQLLIHTRLISKVKGEHLLKFRDSPRIVLTAIHDAILGHWSLFQAGYLHDDVSYGNILVLPAPVSASQFLNHSKLPVSPIHDQCTAILNDFDAVIPLAEFEKGNQLKRPKTKRGTILYMSTLLSEGFERFGSWAHDDLESFMWVLIVTAFSVKPPLSGFARSSVEHTMKICLFPEDPEEHSQVGDHKLGLMVALSGESGRPFSYTDSLSRQYHEPIRKWCVYMLDRYFPRLNRMEESIVGDGQIYLDVLSILRESIASLE</sequence>
<dbReference type="PANTHER" id="PTHR38248:SF2">
    <property type="entry name" value="FUNK1 11"/>
    <property type="match status" value="1"/>
</dbReference>
<feature type="region of interest" description="Disordered" evidence="1">
    <location>
        <begin position="1"/>
        <end position="20"/>
    </location>
</feature>
<name>A0A164V225_9AGAM</name>
<evidence type="ECO:0000313" key="3">
    <source>
        <dbReference type="EMBL" id="KZS93743.1"/>
    </source>
</evidence>
<feature type="compositionally biased region" description="Acidic residues" evidence="1">
    <location>
        <begin position="1"/>
        <end position="10"/>
    </location>
</feature>
<dbReference type="EMBL" id="KV419406">
    <property type="protein sequence ID" value="KZS93743.1"/>
    <property type="molecule type" value="Genomic_DNA"/>
</dbReference>